<feature type="domain" description="DUF5117" evidence="3">
    <location>
        <begin position="105"/>
        <end position="286"/>
    </location>
</feature>
<dbReference type="CDD" id="cd04276">
    <property type="entry name" value="ZnMc_MMP_like_2"/>
    <property type="match status" value="1"/>
</dbReference>
<feature type="domain" description="DUF5118" evidence="4">
    <location>
        <begin position="47"/>
        <end position="93"/>
    </location>
</feature>
<dbReference type="AlphaFoldDB" id="A0A381XK03"/>
<evidence type="ECO:0000259" key="4">
    <source>
        <dbReference type="Pfam" id="PF17162"/>
    </source>
</evidence>
<evidence type="ECO:0008006" key="6">
    <source>
        <dbReference type="Google" id="ProtNLM"/>
    </source>
</evidence>
<dbReference type="SUPFAM" id="SSF55486">
    <property type="entry name" value="Metalloproteases ('zincins'), catalytic domain"/>
    <property type="match status" value="1"/>
</dbReference>
<name>A0A381XK03_9ZZZZ</name>
<keyword evidence="1" id="KW-0175">Coiled coil</keyword>
<dbReference type="Pfam" id="PF16313">
    <property type="entry name" value="DUF4953"/>
    <property type="match status" value="1"/>
</dbReference>
<dbReference type="InterPro" id="IPR032534">
    <property type="entry name" value="EcxA_zinc-bd"/>
</dbReference>
<reference evidence="5" key="1">
    <citation type="submission" date="2018-05" db="EMBL/GenBank/DDBJ databases">
        <authorList>
            <person name="Lanie J.A."/>
            <person name="Ng W.-L."/>
            <person name="Kazmierczak K.M."/>
            <person name="Andrzejewski T.M."/>
            <person name="Davidsen T.M."/>
            <person name="Wayne K.J."/>
            <person name="Tettelin H."/>
            <person name="Glass J.I."/>
            <person name="Rusch D."/>
            <person name="Podicherti R."/>
            <person name="Tsui H.-C.T."/>
            <person name="Winkler M.E."/>
        </authorList>
    </citation>
    <scope>NUCLEOTIDE SEQUENCE</scope>
</reference>
<sequence length="841" mass="97621">MKTYYYTKFLTVFFTLILFSFTSYSQETDEKVEDAKEEKADKKKKKKTYSDIVNDKTITDTGLFDVHKVEDKYYYEINDSLLGRDMLMVTRIVNMSKEISISRHKMSEQVLSWQKFDNHILLKEISYSNYASDSLPIKEAVSNANFEPIIASFKIEVKNKDKNSVVIDVTDLYKKDIKSFGYPQSSRKRNKITGLDTKLSFIESIRSFPMNIEAKHIKTYKSSEAKNGQISMLLNNSMILLAKVPMKRRYYDERVGWFTTSQTDYGIDNQEAETVKYLDRWRLEVKDEDIEKFKKGELVEPKKPIVYYIDRATPKKWRKYLKQGIEDWQAAFEVAGFKNAILAKDPPSKEEDPDWSPEDIRYSVVRYLASPTLNANGPHVSDPRSGEIIESDINWYHNIMKLLRNWYFVQTSAVDSEARGIEFKNELMGELLRFVSAHEVGHTLGLPHNMGSSSAFPVDSLRSATFTQKYGTAPSIMDYARFNYIAQPGDEGVALIPSHWESPNVGVYDKFSVMWGYKPILDVSEEEEKDILKKWIIDKEDDMMYRFGPSGGIDPSSQTEDLGDNAIKASEYGIKNLKRIIPELMEWTTEDGETYDELEYMYGQVLGQFRRYMGHVAANIGGVYQYYKTSDQKGAVYTHVDKNYQKACVAFLNQHLFETPYWIINKDILNKIEYAGTTNRIRSMQSSYLNRVLDFGRMARIIENEALNGSNSYSLTEMMSDLKDGIWPELITDEYYTSEKKRRIMQKNDVYRRNLQKSYIKRLGYIMKNEQEQSSRPGWGDYTTAVKVDVSDIRSVTMGTLSDLKKDLQRVVRKYRSSIKGSSKDKLIKDHLNYCITMIDE</sequence>
<dbReference type="Gene3D" id="3.40.390.10">
    <property type="entry name" value="Collagenase (Catalytic Domain)"/>
    <property type="match status" value="1"/>
</dbReference>
<gene>
    <name evidence="5" type="ORF">METZ01_LOCUS117794</name>
</gene>
<proteinExistence type="predicted"/>
<accession>A0A381XK03</accession>
<dbReference type="InterPro" id="IPR033428">
    <property type="entry name" value="DUF5118"/>
</dbReference>
<dbReference type="InterPro" id="IPR024079">
    <property type="entry name" value="MetalloPept_cat_dom_sf"/>
</dbReference>
<feature type="domain" description="EcxA zinc-binding" evidence="2">
    <location>
        <begin position="422"/>
        <end position="731"/>
    </location>
</feature>
<feature type="coiled-coil region" evidence="1">
    <location>
        <begin position="25"/>
        <end position="52"/>
    </location>
</feature>
<dbReference type="PANTHER" id="PTHR38478:SF1">
    <property type="entry name" value="ZINC DEPENDENT METALLOPROTEASE DOMAIN LIPOPROTEIN"/>
    <property type="match status" value="1"/>
</dbReference>
<dbReference type="EMBL" id="UINC01015418">
    <property type="protein sequence ID" value="SVA64940.1"/>
    <property type="molecule type" value="Genomic_DNA"/>
</dbReference>
<dbReference type="Pfam" id="PF17148">
    <property type="entry name" value="DUF5117"/>
    <property type="match status" value="1"/>
</dbReference>
<protein>
    <recommendedName>
        <fullName evidence="6">EcxA zinc-binding domain-containing protein</fullName>
    </recommendedName>
</protein>
<evidence type="ECO:0000256" key="1">
    <source>
        <dbReference type="SAM" id="Coils"/>
    </source>
</evidence>
<dbReference type="PANTHER" id="PTHR38478">
    <property type="entry name" value="PEPTIDASE M1A AND M12B"/>
    <property type="match status" value="1"/>
</dbReference>
<evidence type="ECO:0000313" key="5">
    <source>
        <dbReference type="EMBL" id="SVA64940.1"/>
    </source>
</evidence>
<dbReference type="GO" id="GO:0008237">
    <property type="term" value="F:metallopeptidase activity"/>
    <property type="evidence" value="ECO:0007669"/>
    <property type="project" value="InterPro"/>
</dbReference>
<dbReference type="InterPro" id="IPR033413">
    <property type="entry name" value="DUF5117"/>
</dbReference>
<evidence type="ECO:0000259" key="2">
    <source>
        <dbReference type="Pfam" id="PF16313"/>
    </source>
</evidence>
<evidence type="ECO:0000259" key="3">
    <source>
        <dbReference type="Pfam" id="PF17148"/>
    </source>
</evidence>
<feature type="non-terminal residue" evidence="5">
    <location>
        <position position="841"/>
    </location>
</feature>
<dbReference type="Pfam" id="PF17162">
    <property type="entry name" value="DUF5118"/>
    <property type="match status" value="1"/>
</dbReference>
<dbReference type="InterPro" id="IPR034032">
    <property type="entry name" value="Zn_MMP-like_bac"/>
</dbReference>
<organism evidence="5">
    <name type="scientific">marine metagenome</name>
    <dbReference type="NCBI Taxonomy" id="408172"/>
    <lineage>
        <taxon>unclassified sequences</taxon>
        <taxon>metagenomes</taxon>
        <taxon>ecological metagenomes</taxon>
    </lineage>
</organism>